<keyword evidence="6 7" id="KW-0472">Membrane</keyword>
<feature type="domain" description="Mechanosensitive ion channel MscS" evidence="9">
    <location>
        <begin position="214"/>
        <end position="281"/>
    </location>
</feature>
<keyword evidence="8" id="KW-0732">Signal</keyword>
<dbReference type="InterPro" id="IPR006685">
    <property type="entry name" value="MscS_channel_2nd"/>
</dbReference>
<sequence length="405" mass="44880">MIRVVTSCLILLSFLPPLPAAAADGTDKKTVQDLLIEPLQPIITAASSNPWIQGGLLILITLVLASAITWLIFRLLRSITSRTNLQIDDHLVRLLQPPVTYTTIAIGVTAGLEMMPLPSFWEQMFIRIMHSLSVIIWVVFLSRFATLLLNRMARYSGRVSFIQHRTVTLFDNIAKVVIFGAGLYLVFVIWRIDMTAWLASAGIAGIAVGFAAKDTLSNLFSGVFIIADAPYKVGDYIVLDNASRGKVTNIGLRSTRILTRDDIEVTIPNSIIGNSMIINQSGGVSEKMRLRLKIGVAYGSDIDQVKQVLLDIATHEPLVCKDPPPRVRFRTFGASSLDLELLFWVNHPEERGRVLDTMNTKVYKGFNQAGIEIPYAKQDVYIRELPPRRSLEAKHQAGAGDTPDN</sequence>
<dbReference type="SUPFAM" id="SSF82689">
    <property type="entry name" value="Mechanosensitive channel protein MscS (YggB), C-terminal domain"/>
    <property type="match status" value="1"/>
</dbReference>
<evidence type="ECO:0000313" key="11">
    <source>
        <dbReference type="EMBL" id="BDD87750.1"/>
    </source>
</evidence>
<feature type="transmembrane region" description="Helical" evidence="7">
    <location>
        <begin position="169"/>
        <end position="190"/>
    </location>
</feature>
<evidence type="ECO:0000256" key="8">
    <source>
        <dbReference type="SAM" id="SignalP"/>
    </source>
</evidence>
<dbReference type="InterPro" id="IPR011066">
    <property type="entry name" value="MscS_channel_C_sf"/>
</dbReference>
<comment type="subcellular location">
    <subcellularLocation>
        <location evidence="1">Cell membrane</location>
        <topology evidence="1">Multi-pass membrane protein</topology>
    </subcellularLocation>
</comment>
<evidence type="ECO:0000256" key="3">
    <source>
        <dbReference type="ARBA" id="ARBA00022475"/>
    </source>
</evidence>
<dbReference type="InterPro" id="IPR023408">
    <property type="entry name" value="MscS_beta-dom_sf"/>
</dbReference>
<evidence type="ECO:0000256" key="6">
    <source>
        <dbReference type="ARBA" id="ARBA00023136"/>
    </source>
</evidence>
<feature type="chain" id="PRO_5046687094" evidence="8">
    <location>
        <begin position="23"/>
        <end position="405"/>
    </location>
</feature>
<dbReference type="Proteomes" id="UP000830055">
    <property type="component" value="Chromosome"/>
</dbReference>
<feature type="transmembrane region" description="Helical" evidence="7">
    <location>
        <begin position="94"/>
        <end position="112"/>
    </location>
</feature>
<dbReference type="InterPro" id="IPR049278">
    <property type="entry name" value="MS_channel_C"/>
</dbReference>
<evidence type="ECO:0000256" key="5">
    <source>
        <dbReference type="ARBA" id="ARBA00022989"/>
    </source>
</evidence>
<dbReference type="PANTHER" id="PTHR30221:SF1">
    <property type="entry name" value="SMALL-CONDUCTANCE MECHANOSENSITIVE CHANNEL"/>
    <property type="match status" value="1"/>
</dbReference>
<name>A0ABM7W9X3_9BACT</name>
<dbReference type="InterPro" id="IPR045275">
    <property type="entry name" value="MscS_archaea/bacteria_type"/>
</dbReference>
<accession>A0ABM7W9X3</accession>
<dbReference type="Pfam" id="PF21082">
    <property type="entry name" value="MS_channel_3rd"/>
    <property type="match status" value="1"/>
</dbReference>
<evidence type="ECO:0000259" key="10">
    <source>
        <dbReference type="Pfam" id="PF21082"/>
    </source>
</evidence>
<evidence type="ECO:0000259" key="9">
    <source>
        <dbReference type="Pfam" id="PF00924"/>
    </source>
</evidence>
<gene>
    <name evidence="11" type="ORF">DPPLL_21150</name>
</gene>
<dbReference type="EMBL" id="AP025516">
    <property type="protein sequence ID" value="BDD87750.1"/>
    <property type="molecule type" value="Genomic_DNA"/>
</dbReference>
<dbReference type="SUPFAM" id="SSF82861">
    <property type="entry name" value="Mechanosensitive channel protein MscS (YggB), transmembrane region"/>
    <property type="match status" value="1"/>
</dbReference>
<feature type="transmembrane region" description="Helical" evidence="7">
    <location>
        <begin position="124"/>
        <end position="149"/>
    </location>
</feature>
<dbReference type="Gene3D" id="3.30.70.100">
    <property type="match status" value="1"/>
</dbReference>
<protein>
    <submittedName>
        <fullName evidence="11">MscS family protein</fullName>
    </submittedName>
</protein>
<keyword evidence="3" id="KW-1003">Cell membrane</keyword>
<evidence type="ECO:0000313" key="12">
    <source>
        <dbReference type="Proteomes" id="UP000830055"/>
    </source>
</evidence>
<keyword evidence="12" id="KW-1185">Reference proteome</keyword>
<dbReference type="Pfam" id="PF00924">
    <property type="entry name" value="MS_channel_2nd"/>
    <property type="match status" value="1"/>
</dbReference>
<dbReference type="InterPro" id="IPR011014">
    <property type="entry name" value="MscS_channel_TM-2"/>
</dbReference>
<dbReference type="InterPro" id="IPR010920">
    <property type="entry name" value="LSM_dom_sf"/>
</dbReference>
<keyword evidence="5 7" id="KW-1133">Transmembrane helix</keyword>
<dbReference type="SUPFAM" id="SSF50182">
    <property type="entry name" value="Sm-like ribonucleoproteins"/>
    <property type="match status" value="1"/>
</dbReference>
<comment type="similarity">
    <text evidence="2">Belongs to the MscS (TC 1.A.23) family.</text>
</comment>
<feature type="domain" description="Mechanosensitive ion channel MscS C-terminal" evidence="10">
    <location>
        <begin position="292"/>
        <end position="373"/>
    </location>
</feature>
<evidence type="ECO:0000256" key="1">
    <source>
        <dbReference type="ARBA" id="ARBA00004651"/>
    </source>
</evidence>
<feature type="transmembrane region" description="Helical" evidence="7">
    <location>
        <begin position="51"/>
        <end position="73"/>
    </location>
</feature>
<dbReference type="Gene3D" id="2.30.30.60">
    <property type="match status" value="1"/>
</dbReference>
<keyword evidence="4 7" id="KW-0812">Transmembrane</keyword>
<feature type="signal peptide" evidence="8">
    <location>
        <begin position="1"/>
        <end position="22"/>
    </location>
</feature>
<evidence type="ECO:0000256" key="2">
    <source>
        <dbReference type="ARBA" id="ARBA00008017"/>
    </source>
</evidence>
<evidence type="ECO:0000256" key="4">
    <source>
        <dbReference type="ARBA" id="ARBA00022692"/>
    </source>
</evidence>
<reference evidence="11 12" key="1">
    <citation type="submission" date="2022-01" db="EMBL/GenBank/DDBJ databases">
        <title>Desulfofustis limnae sp. nov., a novel mesophilic sulfate-reducing bacterium isolated from marsh soil.</title>
        <authorList>
            <person name="Watanabe M."/>
            <person name="Takahashi A."/>
            <person name="Kojima H."/>
            <person name="Fukui M."/>
        </authorList>
    </citation>
    <scope>NUCLEOTIDE SEQUENCE [LARGE SCALE GENOMIC DNA]</scope>
    <source>
        <strain evidence="11 12">PPLL</strain>
    </source>
</reference>
<dbReference type="RefSeq" id="WP_284151164.1">
    <property type="nucleotide sequence ID" value="NZ_AP025516.1"/>
</dbReference>
<organism evidence="11 12">
    <name type="scientific">Desulfofustis limnaeus</name>
    <dbReference type="NCBI Taxonomy" id="2740163"/>
    <lineage>
        <taxon>Bacteria</taxon>
        <taxon>Pseudomonadati</taxon>
        <taxon>Thermodesulfobacteriota</taxon>
        <taxon>Desulfobulbia</taxon>
        <taxon>Desulfobulbales</taxon>
        <taxon>Desulfocapsaceae</taxon>
        <taxon>Desulfofustis</taxon>
    </lineage>
</organism>
<evidence type="ECO:0000256" key="7">
    <source>
        <dbReference type="SAM" id="Phobius"/>
    </source>
</evidence>
<dbReference type="Gene3D" id="1.10.287.1260">
    <property type="match status" value="1"/>
</dbReference>
<dbReference type="PANTHER" id="PTHR30221">
    <property type="entry name" value="SMALL-CONDUCTANCE MECHANOSENSITIVE CHANNEL"/>
    <property type="match status" value="1"/>
</dbReference>
<proteinExistence type="inferred from homology"/>